<dbReference type="GO" id="GO:0005886">
    <property type="term" value="C:plasma membrane"/>
    <property type="evidence" value="ECO:0007669"/>
    <property type="project" value="UniProtKB-SubCell"/>
</dbReference>
<accession>A0A5C4R161</accession>
<comment type="similarity">
    <text evidence="2">Belongs to the chromate ion transporter (CHR) (TC 2.A.51) family.</text>
</comment>
<keyword evidence="6 7" id="KW-0472">Membrane</keyword>
<proteinExistence type="inferred from homology"/>
<dbReference type="EMBL" id="VDDC01000056">
    <property type="protein sequence ID" value="TNH37682.1"/>
    <property type="molecule type" value="Genomic_DNA"/>
</dbReference>
<comment type="subcellular location">
    <subcellularLocation>
        <location evidence="1">Cell membrane</location>
        <topology evidence="1">Multi-pass membrane protein</topology>
    </subcellularLocation>
</comment>
<dbReference type="InterPro" id="IPR003370">
    <property type="entry name" value="Chromate_transpt"/>
</dbReference>
<dbReference type="Proteomes" id="UP000304880">
    <property type="component" value="Unassembled WGS sequence"/>
</dbReference>
<evidence type="ECO:0000313" key="8">
    <source>
        <dbReference type="EMBL" id="TNH37682.1"/>
    </source>
</evidence>
<dbReference type="GO" id="GO:0015109">
    <property type="term" value="F:chromate transmembrane transporter activity"/>
    <property type="evidence" value="ECO:0007669"/>
    <property type="project" value="InterPro"/>
</dbReference>
<feature type="transmembrane region" description="Helical" evidence="7">
    <location>
        <begin position="94"/>
        <end position="111"/>
    </location>
</feature>
<evidence type="ECO:0000313" key="9">
    <source>
        <dbReference type="Proteomes" id="UP000304880"/>
    </source>
</evidence>
<evidence type="ECO:0000256" key="2">
    <source>
        <dbReference type="ARBA" id="ARBA00005262"/>
    </source>
</evidence>
<name>A0A5C4R161_9RHOB</name>
<dbReference type="AlphaFoldDB" id="A0A5C4R161"/>
<dbReference type="RefSeq" id="WP_139599679.1">
    <property type="nucleotide sequence ID" value="NZ_VDDC01000056.1"/>
</dbReference>
<evidence type="ECO:0000256" key="7">
    <source>
        <dbReference type="SAM" id="Phobius"/>
    </source>
</evidence>
<feature type="non-terminal residue" evidence="8">
    <location>
        <position position="1"/>
    </location>
</feature>
<comment type="caution">
    <text evidence="8">The sequence shown here is derived from an EMBL/GenBank/DDBJ whole genome shotgun (WGS) entry which is preliminary data.</text>
</comment>
<feature type="transmembrane region" description="Helical" evidence="7">
    <location>
        <begin position="65"/>
        <end position="87"/>
    </location>
</feature>
<evidence type="ECO:0000256" key="6">
    <source>
        <dbReference type="ARBA" id="ARBA00023136"/>
    </source>
</evidence>
<keyword evidence="9" id="KW-1185">Reference proteome</keyword>
<evidence type="ECO:0000256" key="5">
    <source>
        <dbReference type="ARBA" id="ARBA00022989"/>
    </source>
</evidence>
<keyword evidence="5 7" id="KW-1133">Transmembrane helix</keyword>
<evidence type="ECO:0000256" key="4">
    <source>
        <dbReference type="ARBA" id="ARBA00022692"/>
    </source>
</evidence>
<evidence type="ECO:0000256" key="3">
    <source>
        <dbReference type="ARBA" id="ARBA00022475"/>
    </source>
</evidence>
<keyword evidence="4 7" id="KW-0812">Transmembrane</keyword>
<dbReference type="Pfam" id="PF02417">
    <property type="entry name" value="Chromate_transp"/>
    <property type="match status" value="1"/>
</dbReference>
<gene>
    <name evidence="8" type="ORF">FHD67_18885</name>
</gene>
<organism evidence="8 9">
    <name type="scientific">Paracoccus haeundaensis</name>
    <dbReference type="NCBI Taxonomy" id="225362"/>
    <lineage>
        <taxon>Bacteria</taxon>
        <taxon>Pseudomonadati</taxon>
        <taxon>Pseudomonadota</taxon>
        <taxon>Alphaproteobacteria</taxon>
        <taxon>Rhodobacterales</taxon>
        <taxon>Paracoccaceae</taxon>
        <taxon>Paracoccus</taxon>
    </lineage>
</organism>
<feature type="transmembrane region" description="Helical" evidence="7">
    <location>
        <begin position="21"/>
        <end position="45"/>
    </location>
</feature>
<protein>
    <submittedName>
        <fullName evidence="8">Chromate transporter</fullName>
    </submittedName>
</protein>
<reference evidence="8 9" key="1">
    <citation type="submission" date="2019-06" db="EMBL/GenBank/DDBJ databases">
        <authorList>
            <person name="Li J."/>
        </authorList>
    </citation>
    <scope>NUCLEOTIDE SEQUENCE [LARGE SCALE GENOMIC DNA]</scope>
    <source>
        <strain evidence="8 9">CGMCC 1.8012</strain>
    </source>
</reference>
<sequence length="113" mass="12050">PCFLWIFLGAPFIERLRDNHALTAALTAVTAAVVGVILNLALWFGLHVLFEQLRPVAAMGLDMDLPVWGTLDVAALALVIVAILAVFRLKLGAVTVLAICAFAGLFLRLVGVV</sequence>
<evidence type="ECO:0000256" key="1">
    <source>
        <dbReference type="ARBA" id="ARBA00004651"/>
    </source>
</evidence>
<keyword evidence="3" id="KW-1003">Cell membrane</keyword>